<dbReference type="PANTHER" id="PTHR30035">
    <property type="entry name" value="LIPOPROTEIN VACJ-RELATED"/>
    <property type="match status" value="1"/>
</dbReference>
<dbReference type="KEGG" id="suln:FJR47_05980"/>
<evidence type="ECO:0000256" key="2">
    <source>
        <dbReference type="ARBA" id="ARBA00022729"/>
    </source>
</evidence>
<reference evidence="4" key="1">
    <citation type="submission" date="2019-06" db="EMBL/GenBank/DDBJ databases">
        <title>Sulfurimonas gotlandica sp. nov., a chemoautotrophic and psychrotolerant epsilonproteobacterium isolated from a pelagic redoxcline, and an emended description of the genus Sulfurimonas.</title>
        <authorList>
            <person name="Wang S."/>
            <person name="Jiang L."/>
            <person name="Shao Z."/>
        </authorList>
    </citation>
    <scope>NUCLEOTIDE SEQUENCE [LARGE SCALE GENOMIC DNA]</scope>
    <source>
        <strain evidence="4">1-1N</strain>
    </source>
</reference>
<organism evidence="3 4">
    <name type="scientific">Sulfurimonas xiamenensis</name>
    <dbReference type="NCBI Taxonomy" id="2590021"/>
    <lineage>
        <taxon>Bacteria</taxon>
        <taxon>Pseudomonadati</taxon>
        <taxon>Campylobacterota</taxon>
        <taxon>Epsilonproteobacteria</taxon>
        <taxon>Campylobacterales</taxon>
        <taxon>Sulfurimonadaceae</taxon>
        <taxon>Sulfurimonas</taxon>
    </lineage>
</organism>
<dbReference type="EMBL" id="CP041166">
    <property type="protein sequence ID" value="QFR43475.1"/>
    <property type="molecule type" value="Genomic_DNA"/>
</dbReference>
<dbReference type="PANTHER" id="PTHR30035:SF3">
    <property type="entry name" value="INTERMEMBRANE PHOSPHOLIPID TRANSPORT SYSTEM LIPOPROTEIN MLAA"/>
    <property type="match status" value="1"/>
</dbReference>
<name>A0AAJ4A475_9BACT</name>
<comment type="similarity">
    <text evidence="1">Belongs to the MlaA family.</text>
</comment>
<dbReference type="Proteomes" id="UP000326061">
    <property type="component" value="Chromosome"/>
</dbReference>
<evidence type="ECO:0000256" key="1">
    <source>
        <dbReference type="ARBA" id="ARBA00010634"/>
    </source>
</evidence>
<keyword evidence="4" id="KW-1185">Reference proteome</keyword>
<evidence type="ECO:0000313" key="4">
    <source>
        <dbReference type="Proteomes" id="UP000326061"/>
    </source>
</evidence>
<accession>A0AAJ4A475</accession>
<evidence type="ECO:0000313" key="3">
    <source>
        <dbReference type="EMBL" id="QFR43475.1"/>
    </source>
</evidence>
<dbReference type="GO" id="GO:0016020">
    <property type="term" value="C:membrane"/>
    <property type="evidence" value="ECO:0007669"/>
    <property type="project" value="InterPro"/>
</dbReference>
<proteinExistence type="inferred from homology"/>
<protein>
    <submittedName>
        <fullName evidence="3">VacJ family lipoprotein</fullName>
    </submittedName>
</protein>
<dbReference type="AlphaFoldDB" id="A0AAJ4A475"/>
<sequence>MRLIYIVLFLSITLNLTGCSSKTFEKPNEAAIYKQNSSDAADNEFDEFLDEFEVEEVYDPFSGYNRVMTNFNDGAYEYVIKPVAKGYRYVLHAEIRESIRNFFNNLYFPMRFANNLLQGKFYNASEETGRFLINSTIGILGLFDPAKAHFNLDAHKEDFGQTLGFYGVASGPHIVLPLLGPSNLRDAISIYPDSLLSLIDYTERSYWTLTDTWAEYLGVKALENVNYASLNIEEYEKMKKDAVDLYPFLRDIYEQHRNKLIEE</sequence>
<gene>
    <name evidence="3" type="ORF">FJR47_05980</name>
</gene>
<dbReference type="GO" id="GO:0120010">
    <property type="term" value="P:intermembrane phospholipid transfer"/>
    <property type="evidence" value="ECO:0007669"/>
    <property type="project" value="TreeGrafter"/>
</dbReference>
<dbReference type="InterPro" id="IPR007428">
    <property type="entry name" value="MlaA"/>
</dbReference>
<dbReference type="Pfam" id="PF04333">
    <property type="entry name" value="MlaA"/>
    <property type="match status" value="1"/>
</dbReference>
<keyword evidence="2" id="KW-0732">Signal</keyword>
<dbReference type="PRINTS" id="PR01805">
    <property type="entry name" value="VACJLIPOPROT"/>
</dbReference>
<keyword evidence="3" id="KW-0449">Lipoprotein</keyword>